<dbReference type="EMBL" id="JABBGM010000010">
    <property type="protein sequence ID" value="NML95474.1"/>
    <property type="molecule type" value="Genomic_DNA"/>
</dbReference>
<evidence type="ECO:0000313" key="2">
    <source>
        <dbReference type="EMBL" id="NML95474.1"/>
    </source>
</evidence>
<dbReference type="SUPFAM" id="SSF141371">
    <property type="entry name" value="PilZ domain-like"/>
    <property type="match status" value="1"/>
</dbReference>
<protein>
    <submittedName>
        <fullName evidence="2">PilZ domain-containing protein</fullName>
    </submittedName>
</protein>
<dbReference type="Proteomes" id="UP000583556">
    <property type="component" value="Unassembled WGS sequence"/>
</dbReference>
<dbReference type="AlphaFoldDB" id="A0A7Y0BS23"/>
<reference evidence="2 3" key="1">
    <citation type="submission" date="2020-04" db="EMBL/GenBank/DDBJ databases">
        <title>Novosphingobium sp. TW-4 isolated from soil.</title>
        <authorList>
            <person name="Dahal R.H."/>
            <person name="Chaudhary D.K."/>
        </authorList>
    </citation>
    <scope>NUCLEOTIDE SEQUENCE [LARGE SCALE GENOMIC DNA]</scope>
    <source>
        <strain evidence="2 3">TW-4</strain>
    </source>
</reference>
<dbReference type="Pfam" id="PF07238">
    <property type="entry name" value="PilZ"/>
    <property type="match status" value="1"/>
</dbReference>
<proteinExistence type="predicted"/>
<keyword evidence="3" id="KW-1185">Reference proteome</keyword>
<feature type="domain" description="PilZ" evidence="1">
    <location>
        <begin position="11"/>
        <end position="88"/>
    </location>
</feature>
<dbReference type="GO" id="GO:0035438">
    <property type="term" value="F:cyclic-di-GMP binding"/>
    <property type="evidence" value="ECO:0007669"/>
    <property type="project" value="InterPro"/>
</dbReference>
<organism evidence="2 3">
    <name type="scientific">Novosphingobium olei</name>
    <dbReference type="NCBI Taxonomy" id="2728851"/>
    <lineage>
        <taxon>Bacteria</taxon>
        <taxon>Pseudomonadati</taxon>
        <taxon>Pseudomonadota</taxon>
        <taxon>Alphaproteobacteria</taxon>
        <taxon>Sphingomonadales</taxon>
        <taxon>Sphingomonadaceae</taxon>
        <taxon>Novosphingobium</taxon>
    </lineage>
</organism>
<gene>
    <name evidence="2" type="ORF">HHL27_17500</name>
</gene>
<evidence type="ECO:0000313" key="3">
    <source>
        <dbReference type="Proteomes" id="UP000583556"/>
    </source>
</evidence>
<dbReference type="InterPro" id="IPR009875">
    <property type="entry name" value="PilZ_domain"/>
</dbReference>
<accession>A0A7Y0BS23</accession>
<sequence>MDDIDHRQLGRDSMFLMADLRLVGTDGEHKVRVRNLSAGGVMAEGSIKVARGNEVEVSLRNIGWVRGTIAWIQDNRFGIAFVEPINPRLARDPVTAAGDSTPRFVKPPLPAIDQTRLRKI</sequence>
<comment type="caution">
    <text evidence="2">The sequence shown here is derived from an EMBL/GenBank/DDBJ whole genome shotgun (WGS) entry which is preliminary data.</text>
</comment>
<name>A0A7Y0BS23_9SPHN</name>
<evidence type="ECO:0000259" key="1">
    <source>
        <dbReference type="Pfam" id="PF07238"/>
    </source>
</evidence>